<accession>A0A8I0AJN2</accession>
<keyword evidence="4" id="KW-1185">Reference proteome</keyword>
<organism evidence="3 4">
    <name type="scientific">Blautia segnis</name>
    <dbReference type="NCBI Taxonomy" id="2763030"/>
    <lineage>
        <taxon>Bacteria</taxon>
        <taxon>Bacillati</taxon>
        <taxon>Bacillota</taxon>
        <taxon>Clostridia</taxon>
        <taxon>Lachnospirales</taxon>
        <taxon>Lachnospiraceae</taxon>
        <taxon>Blautia</taxon>
    </lineage>
</organism>
<dbReference type="SMART" id="SM00635">
    <property type="entry name" value="BID_2"/>
    <property type="match status" value="1"/>
</dbReference>
<gene>
    <name evidence="3" type="ORF">H8S54_10600</name>
</gene>
<dbReference type="RefSeq" id="WP_117854247.1">
    <property type="nucleotide sequence ID" value="NZ_JACOOT010000024.1"/>
</dbReference>
<dbReference type="InterPro" id="IPR038765">
    <property type="entry name" value="Papain-like_cys_pep_sf"/>
</dbReference>
<dbReference type="InterPro" id="IPR002931">
    <property type="entry name" value="Transglutaminase-like"/>
</dbReference>
<evidence type="ECO:0000259" key="2">
    <source>
        <dbReference type="SMART" id="SM00635"/>
    </source>
</evidence>
<dbReference type="EMBL" id="JACOOT010000024">
    <property type="protein sequence ID" value="MBC5651554.1"/>
    <property type="molecule type" value="Genomic_DNA"/>
</dbReference>
<dbReference type="Pfam" id="PF01841">
    <property type="entry name" value="Transglut_core"/>
    <property type="match status" value="1"/>
</dbReference>
<evidence type="ECO:0000313" key="4">
    <source>
        <dbReference type="Proteomes" id="UP000652847"/>
    </source>
</evidence>
<sequence>MKEKQLQQKKRRILWGWILAVLLLSISMGTVNVQAAKLKLNKTKVTVYKGCTETLKVTGSKKKVKWSSSKKAVASVSSSGKIKGKKKGTTVIYAKVGKQTLKCKVTVKEPSNAQRLNLAKKEARKIVKKYVISNLNTKERAFVLFQYLTEHCCWQLNQSTEAYKKNYGNEAYAALILKKAACSGYARAYKLLCEAAGIPVRHVNAGSWTHQWNEIKANGKWIKVDAYGGTFADTTGIRKSLLKENKNKEQLVFKFVMEEEE</sequence>
<dbReference type="AlphaFoldDB" id="A0A8I0AJN2"/>
<dbReference type="SUPFAM" id="SSF49373">
    <property type="entry name" value="Invasin/intimin cell-adhesion fragments"/>
    <property type="match status" value="1"/>
</dbReference>
<dbReference type="Gene3D" id="2.60.40.1080">
    <property type="match status" value="1"/>
</dbReference>
<dbReference type="InterPro" id="IPR008964">
    <property type="entry name" value="Invasin/intimin_cell_adhesion"/>
</dbReference>
<proteinExistence type="predicted"/>
<reference evidence="3 4" key="1">
    <citation type="submission" date="2020-08" db="EMBL/GenBank/DDBJ databases">
        <title>Genome public.</title>
        <authorList>
            <person name="Liu C."/>
            <person name="Sun Q."/>
        </authorList>
    </citation>
    <scope>NUCLEOTIDE SEQUENCE [LARGE SCALE GENOMIC DNA]</scope>
    <source>
        <strain evidence="3 4">BX17</strain>
    </source>
</reference>
<comment type="caution">
    <text evidence="3">The sequence shown here is derived from an EMBL/GenBank/DDBJ whole genome shotgun (WGS) entry which is preliminary data.</text>
</comment>
<dbReference type="Pfam" id="PF02368">
    <property type="entry name" value="Big_2"/>
    <property type="match status" value="1"/>
</dbReference>
<dbReference type="GeneID" id="69514513"/>
<name>A0A8I0AJN2_9FIRM</name>
<feature type="domain" description="Transglutaminase-like" evidence="1">
    <location>
        <begin position="174"/>
        <end position="228"/>
    </location>
</feature>
<dbReference type="Proteomes" id="UP000652847">
    <property type="component" value="Unassembled WGS sequence"/>
</dbReference>
<evidence type="ECO:0000259" key="1">
    <source>
        <dbReference type="SMART" id="SM00460"/>
    </source>
</evidence>
<evidence type="ECO:0000313" key="3">
    <source>
        <dbReference type="EMBL" id="MBC5651554.1"/>
    </source>
</evidence>
<dbReference type="InterPro" id="IPR003343">
    <property type="entry name" value="Big_2"/>
</dbReference>
<dbReference type="SMART" id="SM00460">
    <property type="entry name" value="TGc"/>
    <property type="match status" value="1"/>
</dbReference>
<protein>
    <submittedName>
        <fullName evidence="3">Transglutaminase domain-containing protein</fullName>
    </submittedName>
</protein>
<feature type="domain" description="BIG2" evidence="2">
    <location>
        <begin position="34"/>
        <end position="106"/>
    </location>
</feature>
<dbReference type="SUPFAM" id="SSF54001">
    <property type="entry name" value="Cysteine proteinases"/>
    <property type="match status" value="1"/>
</dbReference>